<dbReference type="AlphaFoldDB" id="A0A4R0QSJ8"/>
<name>A0A4R0QSJ8_9BIFI</name>
<dbReference type="Proteomes" id="UP000291289">
    <property type="component" value="Unassembled WGS sequence"/>
</dbReference>
<dbReference type="OrthoDB" id="7059908at2"/>
<evidence type="ECO:0000313" key="2">
    <source>
        <dbReference type="EMBL" id="TCD54418.1"/>
    </source>
</evidence>
<reference evidence="2 3" key="1">
    <citation type="submission" date="2018-12" db="EMBL/GenBank/DDBJ databases">
        <title>Alloscrdovia theropitheci sp. nov: a novel taxon from the feces of the bleeding-herat monkey (Theropithecus geleda).</title>
        <authorList>
            <person name="Modesto M."/>
        </authorList>
    </citation>
    <scope>NUCLEOTIDE SEQUENCE [LARGE SCALE GENOMIC DNA]</scope>
    <source>
        <strain evidence="2 3">GLDI4/2</strain>
    </source>
</reference>
<evidence type="ECO:0000259" key="1">
    <source>
        <dbReference type="Pfam" id="PF13643"/>
    </source>
</evidence>
<evidence type="ECO:0000313" key="3">
    <source>
        <dbReference type="Proteomes" id="UP000291289"/>
    </source>
</evidence>
<protein>
    <submittedName>
        <fullName evidence="2">DUF4145 domain-containing protein</fullName>
    </submittedName>
</protein>
<gene>
    <name evidence="2" type="ORF">EJ419_03355</name>
</gene>
<dbReference type="EMBL" id="RXLP01000017">
    <property type="protein sequence ID" value="TCD54418.1"/>
    <property type="molecule type" value="Genomic_DNA"/>
</dbReference>
<dbReference type="InterPro" id="IPR025285">
    <property type="entry name" value="DUF4145"/>
</dbReference>
<dbReference type="RefSeq" id="WP_131283611.1">
    <property type="nucleotide sequence ID" value="NZ_RXLP01000017.1"/>
</dbReference>
<dbReference type="Pfam" id="PF13643">
    <property type="entry name" value="DUF4145"/>
    <property type="match status" value="1"/>
</dbReference>
<comment type="caution">
    <text evidence="2">The sequence shown here is derived from an EMBL/GenBank/DDBJ whole genome shotgun (WGS) entry which is preliminary data.</text>
</comment>
<organism evidence="2 3">
    <name type="scientific">Alloscardovia theropitheci</name>
    <dbReference type="NCBI Taxonomy" id="2496842"/>
    <lineage>
        <taxon>Bacteria</taxon>
        <taxon>Bacillati</taxon>
        <taxon>Actinomycetota</taxon>
        <taxon>Actinomycetes</taxon>
        <taxon>Bifidobacteriales</taxon>
        <taxon>Bifidobacteriaceae</taxon>
        <taxon>Alloscardovia</taxon>
    </lineage>
</organism>
<keyword evidence="3" id="KW-1185">Reference proteome</keyword>
<accession>A0A4R0QSJ8</accession>
<feature type="domain" description="DUF4145" evidence="1">
    <location>
        <begin position="98"/>
        <end position="187"/>
    </location>
</feature>
<sequence length="217" mass="24810">MVTRICWTCRTASHMTQYAPAYKIETDEQNVRIVACKCDNCNAPNIAVTEPLVPEYDYSFSAPDFIEAGGIRIIQWYPDFPYGKEYKNVPEAISSAASEAYSCFSIRSYRACILMARSALEAICKQHHIEKGSLANKIEKLSQETNMSSLVTEQANEIRYFGNEMAHGDFTQPVDEDDAKDILDLMDIIIDYVYQQPEQLAALKERRLQRKEHNEET</sequence>
<proteinExistence type="predicted"/>